<dbReference type="Proteomes" id="UP000886523">
    <property type="component" value="Unassembled WGS sequence"/>
</dbReference>
<keyword evidence="6" id="KW-0418">Kinase</keyword>
<comment type="catalytic activity">
    <reaction evidence="1">
        <text>a 1,2-diacyl-sn-glycero-3-phospho-(1D-myo-inositol) + ATP = a 1,2-diacyl-sn-glycero-3-phospho-(1D-myo-inositol 4-phosphate) + ADP + H(+)</text>
        <dbReference type="Rhea" id="RHEA:19877"/>
        <dbReference type="ChEBI" id="CHEBI:15378"/>
        <dbReference type="ChEBI" id="CHEBI:30616"/>
        <dbReference type="ChEBI" id="CHEBI:57880"/>
        <dbReference type="ChEBI" id="CHEBI:58178"/>
        <dbReference type="ChEBI" id="CHEBI:456216"/>
        <dbReference type="EC" id="2.7.1.67"/>
    </reaction>
</comment>
<comment type="similarity">
    <text evidence="2">Belongs to the PI3/PI4-kinase family. Type III PI4K subfamily.</text>
</comment>
<dbReference type="SUPFAM" id="SSF56112">
    <property type="entry name" value="Protein kinase-like (PK-like)"/>
    <property type="match status" value="1"/>
</dbReference>
<evidence type="ECO:0000256" key="2">
    <source>
        <dbReference type="ARBA" id="ARBA00006209"/>
    </source>
</evidence>
<dbReference type="PROSITE" id="PS51545">
    <property type="entry name" value="PIK_HELICAL"/>
    <property type="match status" value="1"/>
</dbReference>
<dbReference type="Pfam" id="PF00613">
    <property type="entry name" value="PI3Ka"/>
    <property type="match status" value="1"/>
</dbReference>
<feature type="domain" description="PIK helical" evidence="9">
    <location>
        <begin position="1311"/>
        <end position="1497"/>
    </location>
</feature>
<dbReference type="SMART" id="SM00145">
    <property type="entry name" value="PI3Ka"/>
    <property type="match status" value="1"/>
</dbReference>
<dbReference type="GO" id="GO:0005524">
    <property type="term" value="F:ATP binding"/>
    <property type="evidence" value="ECO:0007669"/>
    <property type="project" value="UniProtKB-KW"/>
</dbReference>
<keyword evidence="11" id="KW-1185">Reference proteome</keyword>
<dbReference type="InterPro" id="IPR015433">
    <property type="entry name" value="PI3/4_kinase"/>
</dbReference>
<dbReference type="PANTHER" id="PTHR10048:SF15">
    <property type="entry name" value="PHOSPHATIDYLINOSITOL 4-KINASE ALPHA"/>
    <property type="match status" value="1"/>
</dbReference>
<dbReference type="PROSITE" id="PS00916">
    <property type="entry name" value="PI3_4_KINASE_2"/>
    <property type="match status" value="1"/>
</dbReference>
<dbReference type="InterPro" id="IPR045495">
    <property type="entry name" value="PI4K_N"/>
</dbReference>
<evidence type="ECO:0000256" key="6">
    <source>
        <dbReference type="ARBA" id="ARBA00022777"/>
    </source>
</evidence>
<reference evidence="10" key="1">
    <citation type="journal article" date="2020" name="Nat. Commun.">
        <title>Large-scale genome sequencing of mycorrhizal fungi provides insights into the early evolution of symbiotic traits.</title>
        <authorList>
            <person name="Miyauchi S."/>
            <person name="Kiss E."/>
            <person name="Kuo A."/>
            <person name="Drula E."/>
            <person name="Kohler A."/>
            <person name="Sanchez-Garcia M."/>
            <person name="Morin E."/>
            <person name="Andreopoulos B."/>
            <person name="Barry K.W."/>
            <person name="Bonito G."/>
            <person name="Buee M."/>
            <person name="Carver A."/>
            <person name="Chen C."/>
            <person name="Cichocki N."/>
            <person name="Clum A."/>
            <person name="Culley D."/>
            <person name="Crous P.W."/>
            <person name="Fauchery L."/>
            <person name="Girlanda M."/>
            <person name="Hayes R.D."/>
            <person name="Keri Z."/>
            <person name="LaButti K."/>
            <person name="Lipzen A."/>
            <person name="Lombard V."/>
            <person name="Magnuson J."/>
            <person name="Maillard F."/>
            <person name="Murat C."/>
            <person name="Nolan M."/>
            <person name="Ohm R.A."/>
            <person name="Pangilinan J."/>
            <person name="Pereira M.F."/>
            <person name="Perotto S."/>
            <person name="Peter M."/>
            <person name="Pfister S."/>
            <person name="Riley R."/>
            <person name="Sitrit Y."/>
            <person name="Stielow J.B."/>
            <person name="Szollosi G."/>
            <person name="Zifcakova L."/>
            <person name="Stursova M."/>
            <person name="Spatafora J.W."/>
            <person name="Tedersoo L."/>
            <person name="Vaario L.M."/>
            <person name="Yamada A."/>
            <person name="Yan M."/>
            <person name="Wang P."/>
            <person name="Xu J."/>
            <person name="Bruns T."/>
            <person name="Baldrian P."/>
            <person name="Vilgalys R."/>
            <person name="Dunand C."/>
            <person name="Henrissat B."/>
            <person name="Grigoriev I.V."/>
            <person name="Hibbett D."/>
            <person name="Nagy L.G."/>
            <person name="Martin F.M."/>
        </authorList>
    </citation>
    <scope>NUCLEOTIDE SEQUENCE</scope>
    <source>
        <strain evidence="10">UP504</strain>
    </source>
</reference>
<dbReference type="GO" id="GO:0005886">
    <property type="term" value="C:plasma membrane"/>
    <property type="evidence" value="ECO:0007669"/>
    <property type="project" value="TreeGrafter"/>
</dbReference>
<protein>
    <recommendedName>
        <fullName evidence="3">1-phosphatidylinositol 4-kinase</fullName>
        <ecNumber evidence="3">2.7.1.67</ecNumber>
    </recommendedName>
</protein>
<dbReference type="GO" id="GO:0004430">
    <property type="term" value="F:1-phosphatidylinositol 4-kinase activity"/>
    <property type="evidence" value="ECO:0007669"/>
    <property type="project" value="UniProtKB-EC"/>
</dbReference>
<dbReference type="FunFam" id="1.25.40.70:FF:000011">
    <property type="entry name" value="Phosphatidylinositol 4-kinase alpha"/>
    <property type="match status" value="1"/>
</dbReference>
<evidence type="ECO:0000259" key="9">
    <source>
        <dbReference type="PROSITE" id="PS51545"/>
    </source>
</evidence>
<dbReference type="OrthoDB" id="10264149at2759"/>
<dbReference type="GO" id="GO:0005737">
    <property type="term" value="C:cytoplasm"/>
    <property type="evidence" value="ECO:0007669"/>
    <property type="project" value="TreeGrafter"/>
</dbReference>
<evidence type="ECO:0000256" key="1">
    <source>
        <dbReference type="ARBA" id="ARBA00001686"/>
    </source>
</evidence>
<dbReference type="Gene3D" id="1.10.1070.11">
    <property type="entry name" value="Phosphatidylinositol 3-/4-kinase, catalytic domain"/>
    <property type="match status" value="1"/>
</dbReference>
<evidence type="ECO:0000313" key="11">
    <source>
        <dbReference type="Proteomes" id="UP000886523"/>
    </source>
</evidence>
<dbReference type="InterPro" id="IPR018936">
    <property type="entry name" value="PI3/4_kinase_CS"/>
</dbReference>
<evidence type="ECO:0000256" key="3">
    <source>
        <dbReference type="ARBA" id="ARBA00012169"/>
    </source>
</evidence>
<dbReference type="InterPro" id="IPR011009">
    <property type="entry name" value="Kinase-like_dom_sf"/>
</dbReference>
<dbReference type="FunFam" id="1.10.1070.11:FF:000012">
    <property type="entry name" value="Phosphatidylinositol 4-kinase alpha 1"/>
    <property type="match status" value="1"/>
</dbReference>
<evidence type="ECO:0000259" key="8">
    <source>
        <dbReference type="PROSITE" id="PS50290"/>
    </source>
</evidence>
<accession>A0A9P6AYP5</accession>
<dbReference type="EMBL" id="MU128960">
    <property type="protein sequence ID" value="KAF9514453.1"/>
    <property type="molecule type" value="Genomic_DNA"/>
</dbReference>
<dbReference type="Gene3D" id="1.25.40.70">
    <property type="entry name" value="Phosphatidylinositol 3-kinase, accessory domain (PIK)"/>
    <property type="match status" value="1"/>
</dbReference>
<dbReference type="FunFam" id="3.30.1010.10:FF:000014">
    <property type="entry name" value="Phosphatidylinositol 4-kinase STT4"/>
    <property type="match status" value="1"/>
</dbReference>
<evidence type="ECO:0000256" key="5">
    <source>
        <dbReference type="ARBA" id="ARBA00022741"/>
    </source>
</evidence>
<dbReference type="PROSITE" id="PS00915">
    <property type="entry name" value="PI3_4_KINASE_1"/>
    <property type="match status" value="1"/>
</dbReference>
<comment type="caution">
    <text evidence="10">The sequence shown here is derived from an EMBL/GenBank/DDBJ whole genome shotgun (WGS) entry which is preliminary data.</text>
</comment>
<proteinExistence type="inferred from homology"/>
<keyword evidence="7" id="KW-0067">ATP-binding</keyword>
<dbReference type="SUPFAM" id="SSF48371">
    <property type="entry name" value="ARM repeat"/>
    <property type="match status" value="1"/>
</dbReference>
<dbReference type="InterPro" id="IPR036940">
    <property type="entry name" value="PI3/4_kinase_cat_sf"/>
</dbReference>
<evidence type="ECO:0000256" key="4">
    <source>
        <dbReference type="ARBA" id="ARBA00022679"/>
    </source>
</evidence>
<dbReference type="InterPro" id="IPR042236">
    <property type="entry name" value="PI3K_accessory_sf"/>
</dbReference>
<dbReference type="Gene3D" id="3.30.1010.10">
    <property type="entry name" value="Phosphatidylinositol 3-kinase Catalytic Subunit, Chain A, domain 4"/>
    <property type="match status" value="1"/>
</dbReference>
<dbReference type="InterPro" id="IPR001263">
    <property type="entry name" value="PI3K_accessory_dom"/>
</dbReference>
<keyword evidence="5" id="KW-0547">Nucleotide-binding</keyword>
<dbReference type="EC" id="2.7.1.67" evidence="3"/>
<dbReference type="PANTHER" id="PTHR10048">
    <property type="entry name" value="PHOSPHATIDYLINOSITOL KINASE"/>
    <property type="match status" value="1"/>
</dbReference>
<dbReference type="CDD" id="cd05167">
    <property type="entry name" value="PI4Kc_III_alpha"/>
    <property type="match status" value="1"/>
</dbReference>
<dbReference type="InterPro" id="IPR000403">
    <property type="entry name" value="PI3/4_kinase_cat_dom"/>
</dbReference>
<gene>
    <name evidence="10" type="ORF">BS47DRAFT_1372289</name>
</gene>
<organism evidence="10 11">
    <name type="scientific">Hydnum rufescens UP504</name>
    <dbReference type="NCBI Taxonomy" id="1448309"/>
    <lineage>
        <taxon>Eukaryota</taxon>
        <taxon>Fungi</taxon>
        <taxon>Dikarya</taxon>
        <taxon>Basidiomycota</taxon>
        <taxon>Agaricomycotina</taxon>
        <taxon>Agaricomycetes</taxon>
        <taxon>Cantharellales</taxon>
        <taxon>Hydnaceae</taxon>
        <taxon>Hydnum</taxon>
    </lineage>
</organism>
<dbReference type="PROSITE" id="PS50290">
    <property type="entry name" value="PI3_4_KINASE_3"/>
    <property type="match status" value="1"/>
</dbReference>
<dbReference type="Pfam" id="PF00454">
    <property type="entry name" value="PI3_PI4_kinase"/>
    <property type="match status" value="1"/>
</dbReference>
<evidence type="ECO:0000256" key="7">
    <source>
        <dbReference type="ARBA" id="ARBA00022840"/>
    </source>
</evidence>
<name>A0A9P6AYP5_9AGAM</name>
<dbReference type="Pfam" id="PF19274">
    <property type="entry name" value="PI4K_N"/>
    <property type="match status" value="2"/>
</dbReference>
<dbReference type="SMART" id="SM00146">
    <property type="entry name" value="PI3Kc"/>
    <property type="match status" value="1"/>
</dbReference>
<feature type="domain" description="PI3K/PI4K catalytic" evidence="8">
    <location>
        <begin position="1600"/>
        <end position="1857"/>
    </location>
</feature>
<evidence type="ECO:0000313" key="10">
    <source>
        <dbReference type="EMBL" id="KAF9514453.1"/>
    </source>
</evidence>
<dbReference type="GO" id="GO:0046854">
    <property type="term" value="P:phosphatidylinositol phosphate biosynthetic process"/>
    <property type="evidence" value="ECO:0007669"/>
    <property type="project" value="InterPro"/>
</dbReference>
<keyword evidence="4" id="KW-0808">Transferase</keyword>
<sequence>MDLLTSRVKTRDPIIVNESTQERVFMSTSSVECNIAFGQLAVNVPPSRVEETVHVLVDILGDVPYISFPSNLTWNEWALPDQLVYTTASSLLWLGSAYPAFRETAINSLGNFAKLAVLHLKSESAERLITEITPSLHGLYRAITSTPFHWSPIEWQDLATITGELFSANVVDRLNSLLPDFLNGEIDYQQRLYIQTTLSRYLSSGRPLSGYLGVCSVMECQWTALAQILCPPLPQPPLATTSLGHGHLHQIVAAQASNTAWASLTTKSAQKPSPSTLAAEFVSTLRLSLKAATQCFSDLLHQVHEFGQIKPEIYAYETLSESLKLATVCSIALDELDLSLLDRLKLLLSSQSPMLESRLLDAALKSVNVLVRNFPSIAPTMASHLRRFVTTPMSIFEFEFTSENRAPSPLLAATKSLALCIRLVPGNELGMSYMYSLFNFVPSTVSDTDPTVQSDEVGQSPYIHDHDGAESGLQGYTDGERRLVGINTVCVITCLALELQDEDITQLAVSMLLQRLRTSETSVEACIAYNLVDLALPAALDVFLDITKAFSISILAAQTRLAQDLKGPADNQKAYLMELLSLFNDLGTAIQTKASSSHLHLPQPEHIEQLSALVLPIDSLLSHPQFTPDNQSPEIVTLFRSFWLIVAIFRLCDGQHANMNVWKSAALARVAAKTPRLVLEDSDDFLNSDLEYNRAIRKDYSERIAANHRSLLAKQITSRAGEVRHVSPAQVVFLLAMLDIETLRTSMGLPSALPSYFVHSGINADTHLVSCMESIAENVMRGCIASLGSRIVDHSLGSDLTSELQGLLVWSSHRIEKARNMASKYLDRLITSFPSLMCDSNLVFAILDILTLLQNSCDGEHLDEYNPQHVFHSERSHLTLTLTDSYSTRRDILGQLYKNAKQWFSMSIARAPLEVQAILQKYLSDHRRIPQPYATELGASLALQCATEFGTLQNRHVPDSPLASWKPDRAKLVASQISSHAHFTGRSCRCPSDVQKVPPVHAPGYEIEALKQKMKSTFEEIQNKTSALTAQDLRRLLFRCASVLISMPECDRDLLHLLVAVPFESLTPASVSTGTEAWTWLVRERPDLEIGLMFEFNAAWLTTIELKKGMFSSALNTDDPFCHPVEYTPTDKDLIDHSFQAARRLLMPHTMLLHTLASRFQAVRYQRAPLMRLITHPLAREARFTLLLFGFQVLRNSRMDTTSECCLRTALYVAAFSWFSVRPRWTFGANRVQLDVDIKLLNEFLEALHADTLRADHDVTSLDAPRPLGAYDIHRQQQGQLLRVLVENEISRLLVWANPSNEPLRGSDHHAWDPLITADSWIRLVQTAWKVEPTVAVHMAERFKIPAVVNEVTRLIKAHSSAVLDSPEALKYLLGDKLDRSLQGKLKHVLLWAPVPPVLAITYFQPNYNNDPSLLQYAHRVLEDHPVDVTFFFVPQVVQALRSDALGYIERFIFETAKISQRFCHQIIWNMKANTYKDDAAEVPDPMKPMLDRMTDMMVASLSGPAREFYDREFAFFEEVTSISGKLKPYIKKTKAEKKAKIDEEMAKIKVDIGVYLPSNPDGIVVDIDKRSGRPLQSHAKAPFMATFKVRKEKVIMTDNPESILEEDDNVVPKEDTTSDYEIWQQAIFKVGDDCRQDVLALQLIAMFKNIFTRAGLTLYLYPYRVIATAPGCGVIDVVPNATSRDEMGRAKVNDLIGFFEAKYGHPESVTFQQARLNFIQSMAAYSVVCYILQIKDRHNGNIMIDGDGHIIHIEAGVKFEPSSFKLNHEMVVLMGGRHSEGYSLFVRLTVKAFLAIRPHAEQLIDTVRLMLGSGLPSFKGEATIQRLRDRFALGLGERQAAEWMMSVVKNAHENVRSTVYDEFQRDIGILYAMPTTAWTTICLQFQQDRGN</sequence>
<dbReference type="InterPro" id="IPR016024">
    <property type="entry name" value="ARM-type_fold"/>
</dbReference>
<dbReference type="GO" id="GO:0048015">
    <property type="term" value="P:phosphatidylinositol-mediated signaling"/>
    <property type="evidence" value="ECO:0007669"/>
    <property type="project" value="TreeGrafter"/>
</dbReference>